<gene>
    <name evidence="1" type="ORF">BCR34DRAFT_228330</name>
</gene>
<comment type="caution">
    <text evidence="1">The sequence shown here is derived from an EMBL/GenBank/DDBJ whole genome shotgun (WGS) entry which is preliminary data.</text>
</comment>
<dbReference type="Proteomes" id="UP000193144">
    <property type="component" value="Unassembled WGS sequence"/>
</dbReference>
<evidence type="ECO:0000313" key="1">
    <source>
        <dbReference type="EMBL" id="ORY14567.1"/>
    </source>
</evidence>
<keyword evidence="2" id="KW-1185">Reference proteome</keyword>
<proteinExistence type="predicted"/>
<protein>
    <submittedName>
        <fullName evidence="1">Uncharacterized protein</fullName>
    </submittedName>
</protein>
<accession>A0A1Y1ZWW6</accession>
<name>A0A1Y1ZWW6_9PLEO</name>
<evidence type="ECO:0000313" key="2">
    <source>
        <dbReference type="Proteomes" id="UP000193144"/>
    </source>
</evidence>
<reference evidence="1 2" key="1">
    <citation type="submission" date="2016-07" db="EMBL/GenBank/DDBJ databases">
        <title>Pervasive Adenine N6-methylation of Active Genes in Fungi.</title>
        <authorList>
            <consortium name="DOE Joint Genome Institute"/>
            <person name="Mondo S.J."/>
            <person name="Dannebaum R.O."/>
            <person name="Kuo R.C."/>
            <person name="Labutti K."/>
            <person name="Haridas S."/>
            <person name="Kuo A."/>
            <person name="Salamov A."/>
            <person name="Ahrendt S.R."/>
            <person name="Lipzen A."/>
            <person name="Sullivan W."/>
            <person name="Andreopoulos W.B."/>
            <person name="Clum A."/>
            <person name="Lindquist E."/>
            <person name="Daum C."/>
            <person name="Ramamoorthy G.K."/>
            <person name="Gryganskyi A."/>
            <person name="Culley D."/>
            <person name="Magnuson J.K."/>
            <person name="James T.Y."/>
            <person name="O'Malley M.A."/>
            <person name="Stajich J.E."/>
            <person name="Spatafora J.W."/>
            <person name="Visel A."/>
            <person name="Grigoriev I.V."/>
        </authorList>
    </citation>
    <scope>NUCLEOTIDE SEQUENCE [LARGE SCALE GENOMIC DNA]</scope>
    <source>
        <strain evidence="1 2">CBS 115471</strain>
    </source>
</reference>
<organism evidence="1 2">
    <name type="scientific">Clohesyomyces aquaticus</name>
    <dbReference type="NCBI Taxonomy" id="1231657"/>
    <lineage>
        <taxon>Eukaryota</taxon>
        <taxon>Fungi</taxon>
        <taxon>Dikarya</taxon>
        <taxon>Ascomycota</taxon>
        <taxon>Pezizomycotina</taxon>
        <taxon>Dothideomycetes</taxon>
        <taxon>Pleosporomycetidae</taxon>
        <taxon>Pleosporales</taxon>
        <taxon>Lindgomycetaceae</taxon>
        <taxon>Clohesyomyces</taxon>
    </lineage>
</organism>
<sequence>MFCGFRPLTLAEIATALFLERIDTRVAVKEVGLSDGSLAQLKRRIIDLSGGLFETVGGPTSGRVQVIHESVREFFLGPKGLRLLRIPSRELFAYFGLKTLVLGCFQALMATEFDEPLTMLDKNYSRSITDTMEFVTVDWQPPENTLLTEYVPDHFFEHFGKFAALQSIPSPEQLFQSAKIRRRAVDNFFRLCCSDVAKYRALRPSPRAQTQMLFIDAPDFNLSNGELAELMIFLNNLSTCVLYFPARPIFKYDPRTALVNHSQTYLALFYVFPRTLAKMGWQIPPQVFFPAIVEEDVEYTLKQLNEYRMNIKFCLAMTFKATERTVSHGSIFDNPPLPLDQRHWEFVKKLDQLEGF</sequence>
<dbReference type="AlphaFoldDB" id="A0A1Y1ZWW6"/>
<dbReference type="EMBL" id="MCFA01000032">
    <property type="protein sequence ID" value="ORY14567.1"/>
    <property type="molecule type" value="Genomic_DNA"/>
</dbReference>